<proteinExistence type="predicted"/>
<reference evidence="1 2" key="1">
    <citation type="journal article" date="2023" name="Science">
        <title>Complex scaffold remodeling in plant triterpene biosynthesis.</title>
        <authorList>
            <person name="De La Pena R."/>
            <person name="Hodgson H."/>
            <person name="Liu J.C."/>
            <person name="Stephenson M.J."/>
            <person name="Martin A.C."/>
            <person name="Owen C."/>
            <person name="Harkess A."/>
            <person name="Leebens-Mack J."/>
            <person name="Jimenez L.E."/>
            <person name="Osbourn A."/>
            <person name="Sattely E.S."/>
        </authorList>
    </citation>
    <scope>NUCLEOTIDE SEQUENCE [LARGE SCALE GENOMIC DNA]</scope>
    <source>
        <strain evidence="2">cv. JPN11</strain>
        <tissue evidence="1">Leaf</tissue>
    </source>
</reference>
<evidence type="ECO:0000313" key="1">
    <source>
        <dbReference type="EMBL" id="KAJ4704949.1"/>
    </source>
</evidence>
<protein>
    <submittedName>
        <fullName evidence="1">RING-H2 finger protein</fullName>
    </submittedName>
</protein>
<sequence length="256" mass="28873">MAGIASTTLALVAYHFIVIKYCMRRRLQRFTTSEFQKFTIGIDEKTLRTIPIFCYSRKDDCKLFRVDQIECVICLGELADGEMVRLLPICRHSFHVSCIDNWFAGHSNCPLCRSPVVETTRSISQQVALPLPSHDDDRNNDETQLDTSASDGSASSSSGFLRRSLSMVLPMEVKQQLVEAASLRRSLSVDQLREDDEESCCSSSGRVLRESRSYTTRSVRQLYRMSARLVRSCSQLKMMSRSRSSNATAAGNVLPY</sequence>
<evidence type="ECO:0000313" key="2">
    <source>
        <dbReference type="Proteomes" id="UP001164539"/>
    </source>
</evidence>
<gene>
    <name evidence="1" type="ORF">OWV82_021789</name>
</gene>
<keyword evidence="2" id="KW-1185">Reference proteome</keyword>
<name>A0ACC1X110_MELAZ</name>
<dbReference type="Proteomes" id="UP001164539">
    <property type="component" value="Chromosome 12"/>
</dbReference>
<accession>A0ACC1X110</accession>
<organism evidence="1 2">
    <name type="scientific">Melia azedarach</name>
    <name type="common">Chinaberry tree</name>
    <dbReference type="NCBI Taxonomy" id="155640"/>
    <lineage>
        <taxon>Eukaryota</taxon>
        <taxon>Viridiplantae</taxon>
        <taxon>Streptophyta</taxon>
        <taxon>Embryophyta</taxon>
        <taxon>Tracheophyta</taxon>
        <taxon>Spermatophyta</taxon>
        <taxon>Magnoliopsida</taxon>
        <taxon>eudicotyledons</taxon>
        <taxon>Gunneridae</taxon>
        <taxon>Pentapetalae</taxon>
        <taxon>rosids</taxon>
        <taxon>malvids</taxon>
        <taxon>Sapindales</taxon>
        <taxon>Meliaceae</taxon>
        <taxon>Melia</taxon>
    </lineage>
</organism>
<dbReference type="EMBL" id="CM051405">
    <property type="protein sequence ID" value="KAJ4704949.1"/>
    <property type="molecule type" value="Genomic_DNA"/>
</dbReference>
<comment type="caution">
    <text evidence="1">The sequence shown here is derived from an EMBL/GenBank/DDBJ whole genome shotgun (WGS) entry which is preliminary data.</text>
</comment>